<evidence type="ECO:0000313" key="8">
    <source>
        <dbReference type="EMBL" id="CCX32981.1"/>
    </source>
</evidence>
<evidence type="ECO:0000256" key="2">
    <source>
        <dbReference type="ARBA" id="ARBA00010304"/>
    </source>
</evidence>
<reference evidence="8 9" key="1">
    <citation type="journal article" date="2013" name="PLoS Genet.">
        <title>The genome and development-dependent transcriptomes of Pyronema confluens: a window into fungal evolution.</title>
        <authorList>
            <person name="Traeger S."/>
            <person name="Altegoer F."/>
            <person name="Freitag M."/>
            <person name="Gabaldon T."/>
            <person name="Kempken F."/>
            <person name="Kumar A."/>
            <person name="Marcet-Houben M."/>
            <person name="Poggeler S."/>
            <person name="Stajich J.E."/>
            <person name="Nowrousian M."/>
        </authorList>
    </citation>
    <scope>NUCLEOTIDE SEQUENCE [LARGE SCALE GENOMIC DNA]</scope>
    <source>
        <strain evidence="9">CBS 100304</strain>
        <tissue evidence="8">Vegetative mycelium</tissue>
    </source>
</reference>
<organism evidence="8 9">
    <name type="scientific">Pyronema omphalodes (strain CBS 100304)</name>
    <name type="common">Pyronema confluens</name>
    <dbReference type="NCBI Taxonomy" id="1076935"/>
    <lineage>
        <taxon>Eukaryota</taxon>
        <taxon>Fungi</taxon>
        <taxon>Dikarya</taxon>
        <taxon>Ascomycota</taxon>
        <taxon>Pezizomycotina</taxon>
        <taxon>Pezizomycetes</taxon>
        <taxon>Pezizales</taxon>
        <taxon>Pyronemataceae</taxon>
        <taxon>Pyronema</taxon>
    </lineage>
</organism>
<evidence type="ECO:0000256" key="4">
    <source>
        <dbReference type="ARBA" id="ARBA00023204"/>
    </source>
</evidence>
<feature type="compositionally biased region" description="Basic residues" evidence="6">
    <location>
        <begin position="19"/>
        <end position="33"/>
    </location>
</feature>
<name>U4LVZ2_PYROM</name>
<dbReference type="EMBL" id="HF935976">
    <property type="protein sequence ID" value="CCX32981.1"/>
    <property type="molecule type" value="Genomic_DNA"/>
</dbReference>
<keyword evidence="9" id="KW-1185">Reference proteome</keyword>
<dbReference type="Gene3D" id="3.60.15.10">
    <property type="entry name" value="Ribonuclease Z/Hydroxyacylglutathione hydrolase-like"/>
    <property type="match status" value="1"/>
</dbReference>
<keyword evidence="5" id="KW-0539">Nucleus</keyword>
<feature type="compositionally biased region" description="Polar residues" evidence="6">
    <location>
        <begin position="217"/>
        <end position="233"/>
    </location>
</feature>
<dbReference type="Gene3D" id="3.40.50.12650">
    <property type="match status" value="1"/>
</dbReference>
<evidence type="ECO:0000256" key="5">
    <source>
        <dbReference type="ARBA" id="ARBA00023242"/>
    </source>
</evidence>
<dbReference type="PANTHER" id="PTHR23240:SF6">
    <property type="entry name" value="DNA CROSS-LINK REPAIR 1A PROTEIN"/>
    <property type="match status" value="1"/>
</dbReference>
<dbReference type="AlphaFoldDB" id="U4LVZ2"/>
<dbReference type="OrthoDB" id="262529at2759"/>
<comment type="subcellular location">
    <subcellularLocation>
        <location evidence="1">Nucleus</location>
    </subcellularLocation>
</comment>
<dbReference type="InterPro" id="IPR036866">
    <property type="entry name" value="RibonucZ/Hydroxyglut_hydro"/>
</dbReference>
<dbReference type="GO" id="GO:0036297">
    <property type="term" value="P:interstrand cross-link repair"/>
    <property type="evidence" value="ECO:0007669"/>
    <property type="project" value="TreeGrafter"/>
</dbReference>
<dbReference type="OMA" id="GLDANHC"/>
<dbReference type="PANTHER" id="PTHR23240">
    <property type="entry name" value="DNA CROSS-LINK REPAIR PROTEIN PSO2/SNM1-RELATED"/>
    <property type="match status" value="1"/>
</dbReference>
<evidence type="ECO:0000256" key="1">
    <source>
        <dbReference type="ARBA" id="ARBA00004123"/>
    </source>
</evidence>
<gene>
    <name evidence="8" type="ORF">PCON_14006</name>
</gene>
<feature type="compositionally biased region" description="Acidic residues" evidence="6">
    <location>
        <begin position="328"/>
        <end position="357"/>
    </location>
</feature>
<feature type="region of interest" description="Disordered" evidence="6">
    <location>
        <begin position="115"/>
        <end position="365"/>
    </location>
</feature>
<evidence type="ECO:0000256" key="6">
    <source>
        <dbReference type="SAM" id="MobiDB-lite"/>
    </source>
</evidence>
<dbReference type="SUPFAM" id="SSF56281">
    <property type="entry name" value="Metallo-hydrolase/oxidoreductase"/>
    <property type="match status" value="1"/>
</dbReference>
<evidence type="ECO:0000259" key="7">
    <source>
        <dbReference type="Pfam" id="PF07522"/>
    </source>
</evidence>
<dbReference type="STRING" id="1076935.U4LVZ2"/>
<feature type="domain" description="DNA repair metallo-beta-lactamase" evidence="7">
    <location>
        <begin position="770"/>
        <end position="895"/>
    </location>
</feature>
<dbReference type="GO" id="GO:0006303">
    <property type="term" value="P:double-strand break repair via nonhomologous end joining"/>
    <property type="evidence" value="ECO:0007669"/>
    <property type="project" value="TreeGrafter"/>
</dbReference>
<feature type="compositionally biased region" description="Basic and acidic residues" evidence="6">
    <location>
        <begin position="253"/>
        <end position="265"/>
    </location>
</feature>
<feature type="region of interest" description="Disordered" evidence="6">
    <location>
        <begin position="1"/>
        <end position="58"/>
    </location>
</feature>
<accession>U4LVZ2</accession>
<evidence type="ECO:0000256" key="3">
    <source>
        <dbReference type="ARBA" id="ARBA00022763"/>
    </source>
</evidence>
<keyword evidence="4" id="KW-0234">DNA repair</keyword>
<dbReference type="Pfam" id="PF07522">
    <property type="entry name" value="DRMBL"/>
    <property type="match status" value="1"/>
</dbReference>
<dbReference type="GO" id="GO:0003684">
    <property type="term" value="F:damaged DNA binding"/>
    <property type="evidence" value="ECO:0007669"/>
    <property type="project" value="TreeGrafter"/>
</dbReference>
<dbReference type="eggNOG" id="KOG1361">
    <property type="taxonomic scope" value="Eukaryota"/>
</dbReference>
<dbReference type="CDD" id="cd16273">
    <property type="entry name" value="SNM1A-1C-like_MBL-fold"/>
    <property type="match status" value="1"/>
</dbReference>
<feature type="compositionally biased region" description="Polar residues" evidence="6">
    <location>
        <begin position="34"/>
        <end position="53"/>
    </location>
</feature>
<dbReference type="InterPro" id="IPR011084">
    <property type="entry name" value="DRMBL"/>
</dbReference>
<dbReference type="Proteomes" id="UP000018144">
    <property type="component" value="Unassembled WGS sequence"/>
</dbReference>
<dbReference type="GO" id="GO:0035312">
    <property type="term" value="F:5'-3' DNA exonuclease activity"/>
    <property type="evidence" value="ECO:0007669"/>
    <property type="project" value="TreeGrafter"/>
</dbReference>
<evidence type="ECO:0000313" key="9">
    <source>
        <dbReference type="Proteomes" id="UP000018144"/>
    </source>
</evidence>
<sequence>MAPMSTPIDLTKSSPPASKKQKTSHTPARKHPTQTKITSFAKTSSSNKKSTPGGTAKKVAKNASILAFFKPISKDQKNKKPDGRSDSLFIADGSYELDLSEPEDDDSDIEIVWAKAREQAQQDEDSTEVAPQMSALELASEAAQPMDEDEEEASKSDDSRPSTAKSDGTARSEDSFASHVSATQLPEPMQKPKFDVPKFNAGGLKLNLGSSMLFGKPTQSSQAVSPTQATQDAPPSSPPSPKKPNETVGPSESKIKDDVKTEPAKGGKAIDFLKRGLLWARGKNETTEDIESTIPQRNKRPAEEDDEIESTYVDVHGVAACMEKEEGTQDDDDEEGEGEDYEEEEDGEEDEEEEYPGDDEKGSQMGFEESQATFGFDPVARAIEAGFLDSDSEAGSTMKSINAYDDGPTSDKGPSCPMCDAKLGGLSESDKNNHVNHCLDGTPIPLPKPKTTAVSTSTTTKITFPTPPTSNPHGISQIVTPANSKGKPSAFAKIMTANTEAQAWASTAKEQADQWGKRAVERICPFYKILYGGPIAVDAFLYGAVPGVKAYFLSHFHSDHYRGLSKSWVHGPIYCSRVTANLVRSRLRVDSQYVIELPWEEWTEVPNTGGVRVQGLDANHCPGSMLFLFEKQIRGKPNHILHCGDFRADKKHLDHPLLKNQRIDTVYLDTTYLDPKYAFPCQTSVIEACAEMTISLNTGKSLEPEPGGLSGYVTADKKKATAPKGRLLIVVGTYSIGKERICTGIAHAIKSKIYATPQKLSTLQQIEDPDLNKLLTAKPNEAQVHLIHLGGISPDTLGTYLASHPNFDRIVAFSPSGWSYKPPGSRSSNPKVEDVLFSPSWRSVYNIAEMKPMRGSNEKVRMFAVPYSEHSSFRELSIFCCALQIGKVIPTVNVGSKKSRDKMNGWIEKWDQFRRKQGGWKSEEDGGEGVW</sequence>
<comment type="similarity">
    <text evidence="2">Belongs to the DNA repair metallo-beta-lactamase (DRMBL) family.</text>
</comment>
<protein>
    <submittedName>
        <fullName evidence="8">Similar to DNA cross-link repair protein pso2/snm1 acc. no. Q10264</fullName>
    </submittedName>
</protein>
<dbReference type="GO" id="GO:0005634">
    <property type="term" value="C:nucleus"/>
    <property type="evidence" value="ECO:0007669"/>
    <property type="project" value="UniProtKB-SubCell"/>
</dbReference>
<proteinExistence type="inferred from homology"/>
<keyword evidence="3" id="KW-0227">DNA damage</keyword>